<evidence type="ECO:0000313" key="3">
    <source>
        <dbReference type="Proteomes" id="UP001589611"/>
    </source>
</evidence>
<organism evidence="2 3">
    <name type="scientific">Microbacterium terregens</name>
    <dbReference type="NCBI Taxonomy" id="69363"/>
    <lineage>
        <taxon>Bacteria</taxon>
        <taxon>Bacillati</taxon>
        <taxon>Actinomycetota</taxon>
        <taxon>Actinomycetes</taxon>
        <taxon>Micrococcales</taxon>
        <taxon>Microbacteriaceae</taxon>
        <taxon>Microbacterium</taxon>
    </lineage>
</organism>
<dbReference type="Pfam" id="PF21320">
    <property type="entry name" value="WHD_Rv2258c"/>
    <property type="match status" value="1"/>
</dbReference>
<dbReference type="EMBL" id="JBHMBE010000003">
    <property type="protein sequence ID" value="MFB9645678.1"/>
    <property type="molecule type" value="Genomic_DNA"/>
</dbReference>
<name>A0ABV5SZ95_9MICO</name>
<reference evidence="2 3" key="1">
    <citation type="submission" date="2024-09" db="EMBL/GenBank/DDBJ databases">
        <authorList>
            <person name="Sun Q."/>
            <person name="Mori K."/>
        </authorList>
    </citation>
    <scope>NUCLEOTIDE SEQUENCE [LARGE SCALE GENOMIC DNA]</scope>
    <source>
        <strain evidence="2 3">JCM 1342</strain>
    </source>
</reference>
<evidence type="ECO:0000259" key="1">
    <source>
        <dbReference type="Pfam" id="PF21320"/>
    </source>
</evidence>
<dbReference type="RefSeq" id="WP_344712133.1">
    <property type="nucleotide sequence ID" value="NZ_BAAAWH010000001.1"/>
</dbReference>
<accession>A0ABV5SZ95</accession>
<protein>
    <recommendedName>
        <fullName evidence="1">S-adenosylmethionine-dependent methyltransferase Rv2258c-like winged HTH domain-containing protein</fullName>
    </recommendedName>
</protein>
<keyword evidence="3" id="KW-1185">Reference proteome</keyword>
<proteinExistence type="predicted"/>
<sequence>MNTTTTTTNDTPTPHRIESLATLRTEALVGRLLEGGLGSAELLSIELGRRLHLYDVLFESGPVTAADFATAAGIAPHYAREWLEQQSVAGILDVVWPGAVETREYLLPGAHVPVLVDPDSRFNQIGLSGFDETLAEIAEAYRSEGGVGFGRSGTAPRRRIAGANRPGFVARVRSRVDALRRLPRMR</sequence>
<feature type="domain" description="S-adenosylmethionine-dependent methyltransferase Rv2258c-like winged HTH" evidence="1">
    <location>
        <begin position="43"/>
        <end position="114"/>
    </location>
</feature>
<evidence type="ECO:0000313" key="2">
    <source>
        <dbReference type="EMBL" id="MFB9645678.1"/>
    </source>
</evidence>
<dbReference type="InterPro" id="IPR048711">
    <property type="entry name" value="WHD_Rv2258c"/>
</dbReference>
<gene>
    <name evidence="2" type="ORF">ACFFPJ_07695</name>
</gene>
<comment type="caution">
    <text evidence="2">The sequence shown here is derived from an EMBL/GenBank/DDBJ whole genome shotgun (WGS) entry which is preliminary data.</text>
</comment>
<dbReference type="Proteomes" id="UP001589611">
    <property type="component" value="Unassembled WGS sequence"/>
</dbReference>